<name>A5C2L6_VITVI</name>
<protein>
    <submittedName>
        <fullName evidence="2">Uncharacterized protein</fullName>
    </submittedName>
</protein>
<feature type="region of interest" description="Disordered" evidence="1">
    <location>
        <begin position="1"/>
        <end position="47"/>
    </location>
</feature>
<feature type="compositionally biased region" description="Basic and acidic residues" evidence="1">
    <location>
        <begin position="1"/>
        <end position="28"/>
    </location>
</feature>
<proteinExistence type="predicted"/>
<accession>A5C2L6</accession>
<sequence length="126" mass="14593">MEKRGDEREHETQLGEMRARHTVGDESTTHNWRRRRSAMEEKRGAEDTRLWRRREGLRGGENRLSNNKGHGVANEIIKINKINEVATNGTTIININFLVSIRIDDQIKIKGWMKEKTNGEGTLEIT</sequence>
<gene>
    <name evidence="2" type="ORF">VITISV_031852</name>
</gene>
<organism evidence="2">
    <name type="scientific">Vitis vinifera</name>
    <name type="common">Grape</name>
    <dbReference type="NCBI Taxonomy" id="29760"/>
    <lineage>
        <taxon>Eukaryota</taxon>
        <taxon>Viridiplantae</taxon>
        <taxon>Streptophyta</taxon>
        <taxon>Embryophyta</taxon>
        <taxon>Tracheophyta</taxon>
        <taxon>Spermatophyta</taxon>
        <taxon>Magnoliopsida</taxon>
        <taxon>eudicotyledons</taxon>
        <taxon>Gunneridae</taxon>
        <taxon>Pentapetalae</taxon>
        <taxon>rosids</taxon>
        <taxon>Vitales</taxon>
        <taxon>Vitaceae</taxon>
        <taxon>Viteae</taxon>
        <taxon>Vitis</taxon>
    </lineage>
</organism>
<feature type="compositionally biased region" description="Basic and acidic residues" evidence="1">
    <location>
        <begin position="37"/>
        <end position="47"/>
    </location>
</feature>
<evidence type="ECO:0000313" key="2">
    <source>
        <dbReference type="EMBL" id="CAN72991.1"/>
    </source>
</evidence>
<dbReference type="AlphaFoldDB" id="A5C2L6"/>
<reference evidence="2" key="1">
    <citation type="journal article" date="2007" name="PLoS ONE">
        <title>The first genome sequence of an elite grapevine cultivar (Pinot noir Vitis vinifera L.): coping with a highly heterozygous genome.</title>
        <authorList>
            <person name="Velasco R."/>
            <person name="Zharkikh A."/>
            <person name="Troggio M."/>
            <person name="Cartwright D.A."/>
            <person name="Cestaro A."/>
            <person name="Pruss D."/>
            <person name="Pindo M."/>
            <person name="FitzGerald L.M."/>
            <person name="Vezzulli S."/>
            <person name="Reid J."/>
            <person name="Malacarne G."/>
            <person name="Iliev D."/>
            <person name="Coppola G."/>
            <person name="Wardell B."/>
            <person name="Micheletti D."/>
            <person name="Macalma T."/>
            <person name="Facci M."/>
            <person name="Mitchell J.T."/>
            <person name="Perazzolli M."/>
            <person name="Eldredge G."/>
            <person name="Gatto P."/>
            <person name="Oyzerski R."/>
            <person name="Moretto M."/>
            <person name="Gutin N."/>
            <person name="Stefanini M."/>
            <person name="Chen Y."/>
            <person name="Segala C."/>
            <person name="Davenport C."/>
            <person name="Dematte L."/>
            <person name="Mraz A."/>
            <person name="Battilana J."/>
            <person name="Stormo K."/>
            <person name="Costa F."/>
            <person name="Tao Q."/>
            <person name="Si-Ammour A."/>
            <person name="Harkins T."/>
            <person name="Lackey A."/>
            <person name="Perbost C."/>
            <person name="Taillon B."/>
            <person name="Stella A."/>
            <person name="Solovyev V."/>
            <person name="Fawcett J.A."/>
            <person name="Sterck L."/>
            <person name="Vandepoele K."/>
            <person name="Grando S.M."/>
            <person name="Toppo S."/>
            <person name="Moser C."/>
            <person name="Lanchbury J."/>
            <person name="Bogden R."/>
            <person name="Skolnick M."/>
            <person name="Sgaramella V."/>
            <person name="Bhatnagar S.K."/>
            <person name="Fontana P."/>
            <person name="Gutin A."/>
            <person name="Van de Peer Y."/>
            <person name="Salamini F."/>
            <person name="Viola R."/>
        </authorList>
    </citation>
    <scope>NUCLEOTIDE SEQUENCE</scope>
</reference>
<evidence type="ECO:0000256" key="1">
    <source>
        <dbReference type="SAM" id="MobiDB-lite"/>
    </source>
</evidence>
<dbReference type="EMBL" id="AM479857">
    <property type="protein sequence ID" value="CAN72991.1"/>
    <property type="molecule type" value="Genomic_DNA"/>
</dbReference>